<sequence length="100" mass="10702">MIAIFQTSNSSSDFFSPHKASVLTPLISLVARVFQLVPMVGAVPAEHNPPSSVWVVGGEGECKNGESHQNSAFSSKEPESHESVGVKVLWTYGEEEDVGT</sequence>
<proteinExistence type="predicted"/>
<comment type="caution">
    <text evidence="2">The sequence shown here is derived from an EMBL/GenBank/DDBJ whole genome shotgun (WGS) entry which is preliminary data.</text>
</comment>
<evidence type="ECO:0000256" key="1">
    <source>
        <dbReference type="SAM" id="MobiDB-lite"/>
    </source>
</evidence>
<dbReference type="EMBL" id="CAJVCH010006439">
    <property type="protein sequence ID" value="CAG7659326.1"/>
    <property type="molecule type" value="Genomic_DNA"/>
</dbReference>
<gene>
    <name evidence="2" type="ORF">AFUS01_LOCUS1151</name>
</gene>
<keyword evidence="3" id="KW-1185">Reference proteome</keyword>
<dbReference type="Proteomes" id="UP000708208">
    <property type="component" value="Unassembled WGS sequence"/>
</dbReference>
<feature type="region of interest" description="Disordered" evidence="1">
    <location>
        <begin position="58"/>
        <end position="83"/>
    </location>
</feature>
<name>A0A8J2NJ39_9HEXA</name>
<protein>
    <submittedName>
        <fullName evidence="2">Uncharacterized protein</fullName>
    </submittedName>
</protein>
<organism evidence="2 3">
    <name type="scientific">Allacma fusca</name>
    <dbReference type="NCBI Taxonomy" id="39272"/>
    <lineage>
        <taxon>Eukaryota</taxon>
        <taxon>Metazoa</taxon>
        <taxon>Ecdysozoa</taxon>
        <taxon>Arthropoda</taxon>
        <taxon>Hexapoda</taxon>
        <taxon>Collembola</taxon>
        <taxon>Symphypleona</taxon>
        <taxon>Sminthuridae</taxon>
        <taxon>Allacma</taxon>
    </lineage>
</organism>
<evidence type="ECO:0000313" key="2">
    <source>
        <dbReference type="EMBL" id="CAG7659326.1"/>
    </source>
</evidence>
<reference evidence="2" key="1">
    <citation type="submission" date="2021-06" db="EMBL/GenBank/DDBJ databases">
        <authorList>
            <person name="Hodson N. C."/>
            <person name="Mongue J. A."/>
            <person name="Jaron S. K."/>
        </authorList>
    </citation>
    <scope>NUCLEOTIDE SEQUENCE</scope>
</reference>
<dbReference type="AlphaFoldDB" id="A0A8J2NJ39"/>
<evidence type="ECO:0000313" key="3">
    <source>
        <dbReference type="Proteomes" id="UP000708208"/>
    </source>
</evidence>
<accession>A0A8J2NJ39</accession>